<dbReference type="Proteomes" id="UP000612329">
    <property type="component" value="Unassembled WGS sequence"/>
</dbReference>
<name>A0A8J3FK04_9FLAO</name>
<dbReference type="AlphaFoldDB" id="A0A8J3FK04"/>
<keyword evidence="2" id="KW-1185">Reference proteome</keyword>
<reference evidence="1" key="1">
    <citation type="journal article" date="2014" name="Int. J. Syst. Evol. Microbiol.">
        <title>Complete genome sequence of Corynebacterium casei LMG S-19264T (=DSM 44701T), isolated from a smear-ripened cheese.</title>
        <authorList>
            <consortium name="US DOE Joint Genome Institute (JGI-PGF)"/>
            <person name="Walter F."/>
            <person name="Albersmeier A."/>
            <person name="Kalinowski J."/>
            <person name="Ruckert C."/>
        </authorList>
    </citation>
    <scope>NUCLEOTIDE SEQUENCE</scope>
    <source>
        <strain evidence="1">JCM 12862</strain>
    </source>
</reference>
<dbReference type="EMBL" id="BMNR01000014">
    <property type="protein sequence ID" value="GGK35654.1"/>
    <property type="molecule type" value="Genomic_DNA"/>
</dbReference>
<evidence type="ECO:0000313" key="2">
    <source>
        <dbReference type="Proteomes" id="UP000612329"/>
    </source>
</evidence>
<organism evidence="1 2">
    <name type="scientific">Yeosuana aromativorans</name>
    <dbReference type="NCBI Taxonomy" id="288019"/>
    <lineage>
        <taxon>Bacteria</taxon>
        <taxon>Pseudomonadati</taxon>
        <taxon>Bacteroidota</taxon>
        <taxon>Flavobacteriia</taxon>
        <taxon>Flavobacteriales</taxon>
        <taxon>Flavobacteriaceae</taxon>
        <taxon>Yeosuana</taxon>
    </lineage>
</organism>
<evidence type="ECO:0000313" key="1">
    <source>
        <dbReference type="EMBL" id="GGK35654.1"/>
    </source>
</evidence>
<gene>
    <name evidence="1" type="ORF">GCM10007962_32530</name>
</gene>
<reference evidence="1" key="2">
    <citation type="submission" date="2020-09" db="EMBL/GenBank/DDBJ databases">
        <authorList>
            <person name="Sun Q."/>
            <person name="Ohkuma M."/>
        </authorList>
    </citation>
    <scope>NUCLEOTIDE SEQUENCE</scope>
    <source>
        <strain evidence="1">JCM 12862</strain>
    </source>
</reference>
<accession>A0A8J3FK04</accession>
<protein>
    <submittedName>
        <fullName evidence="1">Uncharacterized protein</fullName>
    </submittedName>
</protein>
<sequence>MKYSVMSNKELNIQNTDGIKVSGYSNAWFKSQRRAVKEATDNALKQAGAEYDLLINGTIEMEYKVLYIRYRVNGTAYKSSDLINKYGKVGFEKWKKEKTIFDRNEIASE</sequence>
<comment type="caution">
    <text evidence="1">The sequence shown here is derived from an EMBL/GenBank/DDBJ whole genome shotgun (WGS) entry which is preliminary data.</text>
</comment>
<proteinExistence type="predicted"/>